<dbReference type="Proteomes" id="UP001060919">
    <property type="component" value="Chromosome"/>
</dbReference>
<dbReference type="GO" id="GO:0016887">
    <property type="term" value="F:ATP hydrolysis activity"/>
    <property type="evidence" value="ECO:0007669"/>
    <property type="project" value="InterPro"/>
</dbReference>
<evidence type="ECO:0000313" key="2">
    <source>
        <dbReference type="EMBL" id="BDS10612.1"/>
    </source>
</evidence>
<accession>A0A915YCM0</accession>
<dbReference type="EMBL" id="AP026867">
    <property type="protein sequence ID" value="BDS10612.1"/>
    <property type="molecule type" value="Genomic_DNA"/>
</dbReference>
<feature type="domain" description="ATPase AAA-type core" evidence="1">
    <location>
        <begin position="371"/>
        <end position="479"/>
    </location>
</feature>
<name>A0A915YCM0_9BACT</name>
<evidence type="ECO:0000259" key="1">
    <source>
        <dbReference type="Pfam" id="PF13304"/>
    </source>
</evidence>
<dbReference type="PANTHER" id="PTHR43581">
    <property type="entry name" value="ATP/GTP PHOSPHATASE"/>
    <property type="match status" value="1"/>
</dbReference>
<evidence type="ECO:0000313" key="3">
    <source>
        <dbReference type="Proteomes" id="UP001060919"/>
    </source>
</evidence>
<gene>
    <name evidence="2" type="ORF">AsAng_0013200</name>
</gene>
<dbReference type="InterPro" id="IPR051396">
    <property type="entry name" value="Bact_Antivir_Def_Nuclease"/>
</dbReference>
<dbReference type="Pfam" id="PF13304">
    <property type="entry name" value="AAA_21"/>
    <property type="match status" value="1"/>
</dbReference>
<dbReference type="InterPro" id="IPR003959">
    <property type="entry name" value="ATPase_AAA_core"/>
</dbReference>
<dbReference type="GO" id="GO:0005524">
    <property type="term" value="F:ATP binding"/>
    <property type="evidence" value="ECO:0007669"/>
    <property type="project" value="InterPro"/>
</dbReference>
<sequence>MLVDVDFSKLKTSWTKYDIVQVMDVVYDKETLYKFKKQEAKIDEPILRSFLGVNSLKDPLPDYWLEIQNHPKEKSLFALFCVLFTHGDIIASFANKYSEGNMKGVFTIENGKQYTNIRSALIESGAAAPFLRREDKVPYDFTPIFQNLYVGKLFKQVLEERITRLLKRKPTQSEFYAICYANDFYKALSVSKTQFKDWLEGIKVVRSSFIDAVHISNFFSVEDVNLKDIEGAKEVYFLGENGDGKSLILMAIYLAFNRHLIVNEMNKEKTGKVVDIIKNNKRMELIGIDDRNKVYAKKNVGFLNNFLAYGTHRGRYSTDDPEEYGFMSLFDNNQTLTNPVSWLKHQKYLELSLGTSKENQQSSLSVSSLEKIFHNLLEKNVKISVDGRGVTFEEKGTILNFDQLSEGYKSIIIFISDLLSRLLKNQPETKNIEELHGIVLVDEIDLHLHPKWQRSLAEKLRKLLPNIQFMFTTHSPTIIQGASNDAIIYRVFRNSNDGKTRVSAPYYRKDLNHLMINTLLTSPLFGLEDSRLDTNNNNSDTSQTYLLYKINKKLEDMLSERKEKGETFISDNEIDSLIQNIIDEELG</sequence>
<dbReference type="InterPro" id="IPR027417">
    <property type="entry name" value="P-loop_NTPase"/>
</dbReference>
<protein>
    <submittedName>
        <fullName evidence="2">AAA family ATPase</fullName>
    </submittedName>
</protein>
<dbReference type="AlphaFoldDB" id="A0A915YCM0"/>
<keyword evidence="3" id="KW-1185">Reference proteome</keyword>
<proteinExistence type="predicted"/>
<dbReference type="SUPFAM" id="SSF52540">
    <property type="entry name" value="P-loop containing nucleoside triphosphate hydrolases"/>
    <property type="match status" value="1"/>
</dbReference>
<reference evidence="2" key="1">
    <citation type="submission" date="2022-09" db="EMBL/GenBank/DDBJ databases">
        <title>Aureispira anguillicida sp. nov., isolated from Leptocephalus of Japanese eel Anguilla japonica.</title>
        <authorList>
            <person name="Yuasa K."/>
            <person name="Mekata T."/>
            <person name="Ikunari K."/>
        </authorList>
    </citation>
    <scope>NUCLEOTIDE SEQUENCE</scope>
    <source>
        <strain evidence="2">EL160426</strain>
    </source>
</reference>
<organism evidence="2 3">
    <name type="scientific">Aureispira anguillae</name>
    <dbReference type="NCBI Taxonomy" id="2864201"/>
    <lineage>
        <taxon>Bacteria</taxon>
        <taxon>Pseudomonadati</taxon>
        <taxon>Bacteroidota</taxon>
        <taxon>Saprospiria</taxon>
        <taxon>Saprospirales</taxon>
        <taxon>Saprospiraceae</taxon>
        <taxon>Aureispira</taxon>
    </lineage>
</organism>
<dbReference type="PANTHER" id="PTHR43581:SF2">
    <property type="entry name" value="EXCINUCLEASE ATPASE SUBUNIT"/>
    <property type="match status" value="1"/>
</dbReference>
<dbReference type="KEGG" id="aup:AsAng_0013200"/>
<dbReference type="RefSeq" id="WP_264791900.1">
    <property type="nucleotide sequence ID" value="NZ_AP026867.1"/>
</dbReference>
<dbReference type="Gene3D" id="3.40.50.300">
    <property type="entry name" value="P-loop containing nucleotide triphosphate hydrolases"/>
    <property type="match status" value="1"/>
</dbReference>